<dbReference type="InterPro" id="IPR013752">
    <property type="entry name" value="KPA_reductase"/>
</dbReference>
<feature type="domain" description="Ketopantoate reductase C-terminal" evidence="6">
    <location>
        <begin position="202"/>
        <end position="325"/>
    </location>
</feature>
<dbReference type="InterPro" id="IPR036291">
    <property type="entry name" value="NAD(P)-bd_dom_sf"/>
</dbReference>
<comment type="caution">
    <text evidence="7">The sequence shown here is derived from an EMBL/GenBank/DDBJ whole genome shotgun (WGS) entry which is preliminary data.</text>
</comment>
<evidence type="ECO:0000313" key="7">
    <source>
        <dbReference type="EMBL" id="KAJ9148451.1"/>
    </source>
</evidence>
<dbReference type="Pfam" id="PF08546">
    <property type="entry name" value="ApbA_C"/>
    <property type="match status" value="1"/>
</dbReference>
<dbReference type="GO" id="GO:0008677">
    <property type="term" value="F:2-dehydropantoate 2-reductase activity"/>
    <property type="evidence" value="ECO:0007669"/>
    <property type="project" value="UniProtKB-EC"/>
</dbReference>
<dbReference type="InterPro" id="IPR003710">
    <property type="entry name" value="ApbA"/>
</dbReference>
<dbReference type="AlphaFoldDB" id="A0AA38REP9"/>
<evidence type="ECO:0000256" key="2">
    <source>
        <dbReference type="ARBA" id="ARBA00022857"/>
    </source>
</evidence>
<name>A0AA38REP9_9PEZI</name>
<dbReference type="NCBIfam" id="TIGR00745">
    <property type="entry name" value="apbA_panE"/>
    <property type="match status" value="1"/>
</dbReference>
<keyword evidence="3 4" id="KW-0560">Oxidoreductase</keyword>
<comment type="catalytic activity">
    <reaction evidence="4">
        <text>(R)-pantoate + NADP(+) = 2-dehydropantoate + NADPH + H(+)</text>
        <dbReference type="Rhea" id="RHEA:16233"/>
        <dbReference type="ChEBI" id="CHEBI:11561"/>
        <dbReference type="ChEBI" id="CHEBI:15378"/>
        <dbReference type="ChEBI" id="CHEBI:15980"/>
        <dbReference type="ChEBI" id="CHEBI:57783"/>
        <dbReference type="ChEBI" id="CHEBI:58349"/>
        <dbReference type="EC" id="1.1.1.169"/>
    </reaction>
</comment>
<feature type="domain" description="Ketopantoate reductase N-terminal" evidence="5">
    <location>
        <begin position="10"/>
        <end position="168"/>
    </location>
</feature>
<dbReference type="InterPro" id="IPR051402">
    <property type="entry name" value="KPR-Related"/>
</dbReference>
<keyword evidence="8" id="KW-1185">Reference proteome</keyword>
<sequence>MAAEARKANVLVIGSGGVGTMAAYALEKGGKASVTAVLRSNFDAVKANGFTISSVDHGDITKWSPAQILNHVPDVAKEGVSEYDIVVISTKNIPDVHPTVAEILAPAITPKRTVIALLQNGLNIEKPIIEAFPENPVISGISLIGAAEGPHGVIKHDDHDILIVGAFNNPNIPTGVSQAAAERFVDIYGACPGVKCTHEPDVRFSRWRKLLYNSSFNSVATILRMDTTRMRYSEHVIDNLIRPVMQEIVAAAKADGVQLPEETIEEVITIDPWPAFLKPSMMQDIEKGNLIEYENIVGEPLREAEKAGVPTPTLKAIYGILKGLQWQAMEARGLVKVPLKSEPGLKYGDK</sequence>
<dbReference type="EMBL" id="JANBVO010000012">
    <property type="protein sequence ID" value="KAJ9148451.1"/>
    <property type="molecule type" value="Genomic_DNA"/>
</dbReference>
<dbReference type="GO" id="GO:0005737">
    <property type="term" value="C:cytoplasm"/>
    <property type="evidence" value="ECO:0007669"/>
    <property type="project" value="TreeGrafter"/>
</dbReference>
<proteinExistence type="inferred from homology"/>
<protein>
    <recommendedName>
        <fullName evidence="4">2-dehydropantoate 2-reductase</fullName>
        <ecNumber evidence="4">1.1.1.169</ecNumber>
    </recommendedName>
    <alternativeName>
        <fullName evidence="4">Ketopantoate reductase</fullName>
    </alternativeName>
</protein>
<evidence type="ECO:0000259" key="6">
    <source>
        <dbReference type="Pfam" id="PF08546"/>
    </source>
</evidence>
<organism evidence="7 8">
    <name type="scientific">Pleurostoma richardsiae</name>
    <dbReference type="NCBI Taxonomy" id="41990"/>
    <lineage>
        <taxon>Eukaryota</taxon>
        <taxon>Fungi</taxon>
        <taxon>Dikarya</taxon>
        <taxon>Ascomycota</taxon>
        <taxon>Pezizomycotina</taxon>
        <taxon>Sordariomycetes</taxon>
        <taxon>Sordariomycetidae</taxon>
        <taxon>Calosphaeriales</taxon>
        <taxon>Pleurostomataceae</taxon>
        <taxon>Pleurostoma</taxon>
    </lineage>
</organism>
<dbReference type="InterPro" id="IPR013328">
    <property type="entry name" value="6PGD_dom2"/>
</dbReference>
<dbReference type="FunFam" id="1.10.1040.10:FF:000017">
    <property type="entry name" value="2-dehydropantoate 2-reductase"/>
    <property type="match status" value="1"/>
</dbReference>
<gene>
    <name evidence="7" type="ORF">NKR23_g4930</name>
</gene>
<dbReference type="Pfam" id="PF02558">
    <property type="entry name" value="ApbA"/>
    <property type="match status" value="1"/>
</dbReference>
<dbReference type="Gene3D" id="1.10.1040.10">
    <property type="entry name" value="N-(1-d-carboxylethyl)-l-norvaline Dehydrogenase, domain 2"/>
    <property type="match status" value="1"/>
</dbReference>
<evidence type="ECO:0000256" key="3">
    <source>
        <dbReference type="ARBA" id="ARBA00023002"/>
    </source>
</evidence>
<dbReference type="Gene3D" id="3.40.50.720">
    <property type="entry name" value="NAD(P)-binding Rossmann-like Domain"/>
    <property type="match status" value="1"/>
</dbReference>
<evidence type="ECO:0000256" key="1">
    <source>
        <dbReference type="ARBA" id="ARBA00007870"/>
    </source>
</evidence>
<dbReference type="SUPFAM" id="SSF48179">
    <property type="entry name" value="6-phosphogluconate dehydrogenase C-terminal domain-like"/>
    <property type="match status" value="1"/>
</dbReference>
<accession>A0AA38REP9</accession>
<dbReference type="Proteomes" id="UP001174694">
    <property type="component" value="Unassembled WGS sequence"/>
</dbReference>
<evidence type="ECO:0000313" key="8">
    <source>
        <dbReference type="Proteomes" id="UP001174694"/>
    </source>
</evidence>
<dbReference type="InterPro" id="IPR008927">
    <property type="entry name" value="6-PGluconate_DH-like_C_sf"/>
</dbReference>
<dbReference type="SUPFAM" id="SSF51735">
    <property type="entry name" value="NAD(P)-binding Rossmann-fold domains"/>
    <property type="match status" value="1"/>
</dbReference>
<comment type="function">
    <text evidence="4">Catalyzes the NADPH-dependent reduction of ketopantoate into pantoic acid.</text>
</comment>
<dbReference type="EC" id="1.1.1.169" evidence="4"/>
<evidence type="ECO:0000259" key="5">
    <source>
        <dbReference type="Pfam" id="PF02558"/>
    </source>
</evidence>
<dbReference type="InterPro" id="IPR013332">
    <property type="entry name" value="KPR_N"/>
</dbReference>
<reference evidence="7" key="1">
    <citation type="submission" date="2022-07" db="EMBL/GenBank/DDBJ databases">
        <title>Fungi with potential for degradation of polypropylene.</title>
        <authorList>
            <person name="Gostincar C."/>
        </authorList>
    </citation>
    <scope>NUCLEOTIDE SEQUENCE</scope>
    <source>
        <strain evidence="7">EXF-13308</strain>
    </source>
</reference>
<comment type="similarity">
    <text evidence="1 4">Belongs to the ketopantoate reductase family.</text>
</comment>
<evidence type="ECO:0000256" key="4">
    <source>
        <dbReference type="RuleBase" id="RU362068"/>
    </source>
</evidence>
<dbReference type="GO" id="GO:0015940">
    <property type="term" value="P:pantothenate biosynthetic process"/>
    <property type="evidence" value="ECO:0007669"/>
    <property type="project" value="InterPro"/>
</dbReference>
<dbReference type="PANTHER" id="PTHR21708">
    <property type="entry name" value="PROBABLE 2-DEHYDROPANTOATE 2-REDUCTASE"/>
    <property type="match status" value="1"/>
</dbReference>
<dbReference type="PANTHER" id="PTHR21708:SF30">
    <property type="entry name" value="2-DEHYDROPANTOATE 2-REDUCTASE-RELATED"/>
    <property type="match status" value="1"/>
</dbReference>
<keyword evidence="2 4" id="KW-0521">NADP</keyword>